<feature type="transmembrane region" description="Helical" evidence="9">
    <location>
        <begin position="16"/>
        <end position="38"/>
    </location>
</feature>
<evidence type="ECO:0000256" key="2">
    <source>
        <dbReference type="ARBA" id="ARBA00022448"/>
    </source>
</evidence>
<gene>
    <name evidence="11" type="ORF">DY262_03395</name>
</gene>
<dbReference type="GO" id="GO:0022857">
    <property type="term" value="F:transmembrane transporter activity"/>
    <property type="evidence" value="ECO:0007669"/>
    <property type="project" value="UniProtKB-UniRule"/>
</dbReference>
<proteinExistence type="inferred from homology"/>
<dbReference type="GO" id="GO:0015740">
    <property type="term" value="P:C4-dicarboxylate transport"/>
    <property type="evidence" value="ECO:0007669"/>
    <property type="project" value="TreeGrafter"/>
</dbReference>
<sequence length="173" mass="18757">MPEGTMDAFVRTVHRWLLALSCVGMLAAFVSVSLGILARLLRWDMAGLDAYAGYAIAASLFLALPATLLRGEHIRVTLVLERLPGWGRAALEWWCLLAGTALSCYLSWYAARLVWVSRVTHDVSPGADVTPLWIPQTAMAVGCAGLALAFLQVVLHRWRGTDLLAPGAAARTE</sequence>
<feature type="domain" description="Tripartite ATP-independent periplasmic transporters DctQ component" evidence="10">
    <location>
        <begin position="30"/>
        <end position="159"/>
    </location>
</feature>
<comment type="caution">
    <text evidence="11">The sequence shown here is derived from an EMBL/GenBank/DDBJ whole genome shotgun (WGS) entry which is preliminary data.</text>
</comment>
<protein>
    <recommendedName>
        <fullName evidence="9">TRAP transporter small permease protein</fullName>
    </recommendedName>
</protein>
<reference evidence="11 12" key="1">
    <citation type="submission" date="2018-08" db="EMBL/GenBank/DDBJ databases">
        <title>Hydrogenophaga sp. LA-38 isolated from sludge.</title>
        <authorList>
            <person name="Im W.-T."/>
        </authorList>
    </citation>
    <scope>NUCLEOTIDE SEQUENCE [LARGE SCALE GENOMIC DNA]</scope>
    <source>
        <strain evidence="11 12">LA-38</strain>
    </source>
</reference>
<evidence type="ECO:0000256" key="6">
    <source>
        <dbReference type="ARBA" id="ARBA00022989"/>
    </source>
</evidence>
<evidence type="ECO:0000313" key="11">
    <source>
        <dbReference type="EMBL" id="RFP80841.1"/>
    </source>
</evidence>
<evidence type="ECO:0000256" key="3">
    <source>
        <dbReference type="ARBA" id="ARBA00022475"/>
    </source>
</evidence>
<evidence type="ECO:0000313" key="12">
    <source>
        <dbReference type="Proteomes" id="UP000261931"/>
    </source>
</evidence>
<dbReference type="Proteomes" id="UP000261931">
    <property type="component" value="Unassembled WGS sequence"/>
</dbReference>
<evidence type="ECO:0000256" key="1">
    <source>
        <dbReference type="ARBA" id="ARBA00004429"/>
    </source>
</evidence>
<evidence type="ECO:0000256" key="8">
    <source>
        <dbReference type="ARBA" id="ARBA00038436"/>
    </source>
</evidence>
<evidence type="ECO:0000256" key="4">
    <source>
        <dbReference type="ARBA" id="ARBA00022519"/>
    </source>
</evidence>
<dbReference type="Pfam" id="PF04290">
    <property type="entry name" value="DctQ"/>
    <property type="match status" value="1"/>
</dbReference>
<evidence type="ECO:0000259" key="10">
    <source>
        <dbReference type="Pfam" id="PF04290"/>
    </source>
</evidence>
<keyword evidence="4 9" id="KW-0997">Cell inner membrane</keyword>
<dbReference type="GO" id="GO:0005886">
    <property type="term" value="C:plasma membrane"/>
    <property type="evidence" value="ECO:0007669"/>
    <property type="project" value="UniProtKB-SubCell"/>
</dbReference>
<feature type="transmembrane region" description="Helical" evidence="9">
    <location>
        <begin position="90"/>
        <end position="111"/>
    </location>
</feature>
<feature type="transmembrane region" description="Helical" evidence="9">
    <location>
        <begin position="131"/>
        <end position="155"/>
    </location>
</feature>
<evidence type="ECO:0000256" key="9">
    <source>
        <dbReference type="RuleBase" id="RU369079"/>
    </source>
</evidence>
<keyword evidence="2 9" id="KW-0813">Transport</keyword>
<comment type="subunit">
    <text evidence="9">The complex comprises the extracytoplasmic solute receptor protein and the two transmembrane proteins.</text>
</comment>
<dbReference type="InterPro" id="IPR007387">
    <property type="entry name" value="TRAP_DctQ"/>
</dbReference>
<dbReference type="InterPro" id="IPR055348">
    <property type="entry name" value="DctQ"/>
</dbReference>
<dbReference type="PANTHER" id="PTHR35011:SF10">
    <property type="entry name" value="TRAP TRANSPORTER SMALL PERMEASE PROTEIN"/>
    <property type="match status" value="1"/>
</dbReference>
<dbReference type="AlphaFoldDB" id="A0A372EME3"/>
<keyword evidence="12" id="KW-1185">Reference proteome</keyword>
<feature type="transmembrane region" description="Helical" evidence="9">
    <location>
        <begin position="50"/>
        <end position="69"/>
    </location>
</feature>
<name>A0A372EME3_9BURK</name>
<dbReference type="EMBL" id="QVLS01000002">
    <property type="protein sequence ID" value="RFP80841.1"/>
    <property type="molecule type" value="Genomic_DNA"/>
</dbReference>
<organism evidence="11 12">
    <name type="scientific">Hydrogenophaga borbori</name>
    <dbReference type="NCBI Taxonomy" id="2294117"/>
    <lineage>
        <taxon>Bacteria</taxon>
        <taxon>Pseudomonadati</taxon>
        <taxon>Pseudomonadota</taxon>
        <taxon>Betaproteobacteria</taxon>
        <taxon>Burkholderiales</taxon>
        <taxon>Comamonadaceae</taxon>
        <taxon>Hydrogenophaga</taxon>
    </lineage>
</organism>
<keyword evidence="6 9" id="KW-1133">Transmembrane helix</keyword>
<dbReference type="PANTHER" id="PTHR35011">
    <property type="entry name" value="2,3-DIKETO-L-GULONATE TRAP TRANSPORTER SMALL PERMEASE PROTEIN YIAM"/>
    <property type="match status" value="1"/>
</dbReference>
<accession>A0A372EME3</accession>
<keyword evidence="5 9" id="KW-0812">Transmembrane</keyword>
<evidence type="ECO:0000256" key="5">
    <source>
        <dbReference type="ARBA" id="ARBA00022692"/>
    </source>
</evidence>
<keyword evidence="7 9" id="KW-0472">Membrane</keyword>
<comment type="subcellular location">
    <subcellularLocation>
        <location evidence="1 9">Cell inner membrane</location>
        <topology evidence="1 9">Multi-pass membrane protein</topology>
    </subcellularLocation>
</comment>
<comment type="similarity">
    <text evidence="8 9">Belongs to the TRAP transporter small permease family.</text>
</comment>
<keyword evidence="3" id="KW-1003">Cell membrane</keyword>
<evidence type="ECO:0000256" key="7">
    <source>
        <dbReference type="ARBA" id="ARBA00023136"/>
    </source>
</evidence>
<comment type="function">
    <text evidence="9">Part of the tripartite ATP-independent periplasmic (TRAP) transport system.</text>
</comment>